<feature type="region of interest" description="Disordered" evidence="1">
    <location>
        <begin position="81"/>
        <end position="114"/>
    </location>
</feature>
<name>A0A377GB77_9GAMM</name>
<dbReference type="Proteomes" id="UP000254554">
    <property type="component" value="Unassembled WGS sequence"/>
</dbReference>
<dbReference type="OrthoDB" id="5653448at2"/>
<organism evidence="2 3">
    <name type="scientific">Fluoribacter dumoffii</name>
    <dbReference type="NCBI Taxonomy" id="463"/>
    <lineage>
        <taxon>Bacteria</taxon>
        <taxon>Pseudomonadati</taxon>
        <taxon>Pseudomonadota</taxon>
        <taxon>Gammaproteobacteria</taxon>
        <taxon>Legionellales</taxon>
        <taxon>Legionellaceae</taxon>
        <taxon>Fluoribacter</taxon>
    </lineage>
</organism>
<evidence type="ECO:0000313" key="3">
    <source>
        <dbReference type="Proteomes" id="UP000254554"/>
    </source>
</evidence>
<evidence type="ECO:0000256" key="1">
    <source>
        <dbReference type="SAM" id="MobiDB-lite"/>
    </source>
</evidence>
<evidence type="ECO:0000313" key="2">
    <source>
        <dbReference type="EMBL" id="STO21760.1"/>
    </source>
</evidence>
<dbReference type="RefSeq" id="WP_010654029.1">
    <property type="nucleotide sequence ID" value="NZ_JAPHOO010000001.1"/>
</dbReference>
<keyword evidence="3" id="KW-1185">Reference proteome</keyword>
<protein>
    <submittedName>
        <fullName evidence="2">Uncharacterized protein</fullName>
    </submittedName>
</protein>
<feature type="compositionally biased region" description="Polar residues" evidence="1">
    <location>
        <begin position="81"/>
        <end position="90"/>
    </location>
</feature>
<dbReference type="EMBL" id="UGGT01000001">
    <property type="protein sequence ID" value="STO21760.1"/>
    <property type="molecule type" value="Genomic_DNA"/>
</dbReference>
<gene>
    <name evidence="2" type="ORF">NCTC11370_01839</name>
</gene>
<accession>A0A377GB77</accession>
<dbReference type="AlphaFoldDB" id="A0A377GB77"/>
<proteinExistence type="predicted"/>
<reference evidence="2 3" key="1">
    <citation type="submission" date="2018-06" db="EMBL/GenBank/DDBJ databases">
        <authorList>
            <consortium name="Pathogen Informatics"/>
            <person name="Doyle S."/>
        </authorList>
    </citation>
    <scope>NUCLEOTIDE SEQUENCE [LARGE SCALE GENOMIC DNA]</scope>
    <source>
        <strain evidence="2 3">NCTC11370</strain>
    </source>
</reference>
<sequence>MDLETYKVKFSQLTEQANKISKLCKSKDDLQKKISALSKEAVEFYTTNSDHLESDYQLKIEVFLEFDNFLKGLKKNFEPQNQESKKTSFFNAKKPNKKDDSYEDVPSLENSITL</sequence>
<dbReference type="GeneID" id="93291603"/>
<dbReference type="STRING" id="1094715.GCA_000236165_00586"/>